<dbReference type="EMBL" id="CM007654">
    <property type="protein sequence ID" value="ONI14523.1"/>
    <property type="molecule type" value="Genomic_DNA"/>
</dbReference>
<keyword evidence="2" id="KW-1185">Reference proteome</keyword>
<gene>
    <name evidence="1" type="ORF">PRUPE_4G285200</name>
</gene>
<protein>
    <submittedName>
        <fullName evidence="1">Uncharacterized protein</fullName>
    </submittedName>
</protein>
<dbReference type="Gramene" id="ONI14523">
    <property type="protein sequence ID" value="ONI14523"/>
    <property type="gene ID" value="PRUPE_4G285200"/>
</dbReference>
<dbReference type="AlphaFoldDB" id="A0A251PSI6"/>
<proteinExistence type="predicted"/>
<dbReference type="Proteomes" id="UP000006882">
    <property type="component" value="Chromosome G4"/>
</dbReference>
<sequence>MKDLLHKYGLEGEVDRTIPNMGVSKITKKNNKGKLGNSNDFFFFLLGLNTELGLLITYQAQKEVQTMVVKHACVQSHSH</sequence>
<organism evidence="1 2">
    <name type="scientific">Prunus persica</name>
    <name type="common">Peach</name>
    <name type="synonym">Amygdalus persica</name>
    <dbReference type="NCBI Taxonomy" id="3760"/>
    <lineage>
        <taxon>Eukaryota</taxon>
        <taxon>Viridiplantae</taxon>
        <taxon>Streptophyta</taxon>
        <taxon>Embryophyta</taxon>
        <taxon>Tracheophyta</taxon>
        <taxon>Spermatophyta</taxon>
        <taxon>Magnoliopsida</taxon>
        <taxon>eudicotyledons</taxon>
        <taxon>Gunneridae</taxon>
        <taxon>Pentapetalae</taxon>
        <taxon>rosids</taxon>
        <taxon>fabids</taxon>
        <taxon>Rosales</taxon>
        <taxon>Rosaceae</taxon>
        <taxon>Amygdaloideae</taxon>
        <taxon>Amygdaleae</taxon>
        <taxon>Prunus</taxon>
    </lineage>
</organism>
<name>A0A251PSI6_PRUPE</name>
<evidence type="ECO:0000313" key="2">
    <source>
        <dbReference type="Proteomes" id="UP000006882"/>
    </source>
</evidence>
<evidence type="ECO:0000313" key="1">
    <source>
        <dbReference type="EMBL" id="ONI14523.1"/>
    </source>
</evidence>
<accession>A0A251PSI6</accession>
<reference evidence="1 2" key="1">
    <citation type="journal article" date="2013" name="Nat. Genet.">
        <title>The high-quality draft genome of peach (Prunus persica) identifies unique patterns of genetic diversity, domestication and genome evolution.</title>
        <authorList>
            <consortium name="International Peach Genome Initiative"/>
            <person name="Verde I."/>
            <person name="Abbott A.G."/>
            <person name="Scalabrin S."/>
            <person name="Jung S."/>
            <person name="Shu S."/>
            <person name="Marroni F."/>
            <person name="Zhebentyayeva T."/>
            <person name="Dettori M.T."/>
            <person name="Grimwood J."/>
            <person name="Cattonaro F."/>
            <person name="Zuccolo A."/>
            <person name="Rossini L."/>
            <person name="Jenkins J."/>
            <person name="Vendramin E."/>
            <person name="Meisel L.A."/>
            <person name="Decroocq V."/>
            <person name="Sosinski B."/>
            <person name="Prochnik S."/>
            <person name="Mitros T."/>
            <person name="Policriti A."/>
            <person name="Cipriani G."/>
            <person name="Dondini L."/>
            <person name="Ficklin S."/>
            <person name="Goodstein D.M."/>
            <person name="Xuan P."/>
            <person name="Del Fabbro C."/>
            <person name="Aramini V."/>
            <person name="Copetti D."/>
            <person name="Gonzalez S."/>
            <person name="Horner D.S."/>
            <person name="Falchi R."/>
            <person name="Lucas S."/>
            <person name="Mica E."/>
            <person name="Maldonado J."/>
            <person name="Lazzari B."/>
            <person name="Bielenberg D."/>
            <person name="Pirona R."/>
            <person name="Miculan M."/>
            <person name="Barakat A."/>
            <person name="Testolin R."/>
            <person name="Stella A."/>
            <person name="Tartarini S."/>
            <person name="Tonutti P."/>
            <person name="Arus P."/>
            <person name="Orellana A."/>
            <person name="Wells C."/>
            <person name="Main D."/>
            <person name="Vizzotto G."/>
            <person name="Silva H."/>
            <person name="Salamini F."/>
            <person name="Schmutz J."/>
            <person name="Morgante M."/>
            <person name="Rokhsar D.S."/>
        </authorList>
    </citation>
    <scope>NUCLEOTIDE SEQUENCE [LARGE SCALE GENOMIC DNA]</scope>
    <source>
        <strain evidence="2">cv. Nemared</strain>
    </source>
</reference>